<dbReference type="SUPFAM" id="SSF48726">
    <property type="entry name" value="Immunoglobulin"/>
    <property type="match status" value="1"/>
</dbReference>
<evidence type="ECO:0000256" key="1">
    <source>
        <dbReference type="ARBA" id="ARBA00022729"/>
    </source>
</evidence>
<keyword evidence="1 2" id="KW-0732">Signal</keyword>
<keyword evidence="5" id="KW-1185">Reference proteome</keyword>
<dbReference type="Proteomes" id="UP001255185">
    <property type="component" value="Unassembled WGS sequence"/>
</dbReference>
<dbReference type="SMART" id="SM00409">
    <property type="entry name" value="IG"/>
    <property type="match status" value="1"/>
</dbReference>
<dbReference type="RefSeq" id="WP_310025668.1">
    <property type="nucleotide sequence ID" value="NZ_JAVDVI010000005.1"/>
</dbReference>
<name>A0ABU1TNI8_9FLAO</name>
<dbReference type="Pfam" id="PF18962">
    <property type="entry name" value="Por_Secre_tail"/>
    <property type="match status" value="1"/>
</dbReference>
<feature type="domain" description="Ig-like" evidence="3">
    <location>
        <begin position="108"/>
        <end position="186"/>
    </location>
</feature>
<dbReference type="EMBL" id="JAVDVI010000005">
    <property type="protein sequence ID" value="MDR6967505.1"/>
    <property type="molecule type" value="Genomic_DNA"/>
</dbReference>
<organism evidence="4 5">
    <name type="scientific">Flavobacterium arsenatis</name>
    <dbReference type="NCBI Taxonomy" id="1484332"/>
    <lineage>
        <taxon>Bacteria</taxon>
        <taxon>Pseudomonadati</taxon>
        <taxon>Bacteroidota</taxon>
        <taxon>Flavobacteriia</taxon>
        <taxon>Flavobacteriales</taxon>
        <taxon>Flavobacteriaceae</taxon>
        <taxon>Flavobacterium</taxon>
    </lineage>
</organism>
<gene>
    <name evidence="4" type="ORF">J2X31_001516</name>
</gene>
<dbReference type="InterPro" id="IPR036179">
    <property type="entry name" value="Ig-like_dom_sf"/>
</dbReference>
<evidence type="ECO:0000313" key="4">
    <source>
        <dbReference type="EMBL" id="MDR6967505.1"/>
    </source>
</evidence>
<sequence>MKQLYLFIAVLFIVSSSYCNTNLSELDCDLVINTPISNTAYICDESVTLSVAATGSMLTYQWFFNFLPISNETANTIVATVPGLYDCVITSELCSEYVNFTVLAATIPIITSQPTSPTVCQGGPLFLSVSAIGENLTYQWFHDDLPIIGADSMYLTINTVTQADAGDYYCKVSSGCSVNSAVAHISVNYVTITSFPIDFVGCEGATFIAYIETVGTVASYELYRNNQLVEGVTGNMHSITLAEDTAGQYSWTVITPSCPPTVTSFNVFMAPSATIDAEANQSFIAGQTLADLEVAGDLIKWSATEQINFEDLLPSTTPLVDGTTYYAFAESLQSLCMSDVLAVTVHLELGINGLNKSALQYYPNPVKNTLNFKTESFINTIALYNMVGQVMMYKNIHNQSGILDMDALPQGHYILKVNTMEGEQNFKILKE</sequence>
<dbReference type="InterPro" id="IPR026444">
    <property type="entry name" value="Secre_tail"/>
</dbReference>
<reference evidence="4 5" key="1">
    <citation type="submission" date="2023-07" db="EMBL/GenBank/DDBJ databases">
        <title>Sorghum-associated microbial communities from plants grown in Nebraska, USA.</title>
        <authorList>
            <person name="Schachtman D."/>
        </authorList>
    </citation>
    <scope>NUCLEOTIDE SEQUENCE [LARGE SCALE GENOMIC DNA]</scope>
    <source>
        <strain evidence="4 5">3773</strain>
    </source>
</reference>
<dbReference type="PROSITE" id="PS50835">
    <property type="entry name" value="IG_LIKE"/>
    <property type="match status" value="1"/>
</dbReference>
<proteinExistence type="predicted"/>
<evidence type="ECO:0000259" key="3">
    <source>
        <dbReference type="PROSITE" id="PS50835"/>
    </source>
</evidence>
<dbReference type="Pfam" id="PF13927">
    <property type="entry name" value="Ig_3"/>
    <property type="match status" value="1"/>
</dbReference>
<dbReference type="InterPro" id="IPR013783">
    <property type="entry name" value="Ig-like_fold"/>
</dbReference>
<protein>
    <recommendedName>
        <fullName evidence="3">Ig-like domain-containing protein</fullName>
    </recommendedName>
</protein>
<dbReference type="InterPro" id="IPR003599">
    <property type="entry name" value="Ig_sub"/>
</dbReference>
<dbReference type="InterPro" id="IPR007110">
    <property type="entry name" value="Ig-like_dom"/>
</dbReference>
<accession>A0ABU1TNI8</accession>
<feature type="chain" id="PRO_5047218737" description="Ig-like domain-containing protein" evidence="2">
    <location>
        <begin position="22"/>
        <end position="431"/>
    </location>
</feature>
<dbReference type="Gene3D" id="2.60.40.10">
    <property type="entry name" value="Immunoglobulins"/>
    <property type="match status" value="2"/>
</dbReference>
<dbReference type="NCBIfam" id="TIGR04183">
    <property type="entry name" value="Por_Secre_tail"/>
    <property type="match status" value="1"/>
</dbReference>
<evidence type="ECO:0000313" key="5">
    <source>
        <dbReference type="Proteomes" id="UP001255185"/>
    </source>
</evidence>
<feature type="signal peptide" evidence="2">
    <location>
        <begin position="1"/>
        <end position="21"/>
    </location>
</feature>
<evidence type="ECO:0000256" key="2">
    <source>
        <dbReference type="SAM" id="SignalP"/>
    </source>
</evidence>
<comment type="caution">
    <text evidence="4">The sequence shown here is derived from an EMBL/GenBank/DDBJ whole genome shotgun (WGS) entry which is preliminary data.</text>
</comment>